<dbReference type="InterPro" id="IPR011989">
    <property type="entry name" value="ARM-like"/>
</dbReference>
<dbReference type="Gene3D" id="1.25.10.10">
    <property type="entry name" value="Leucine-rich Repeat Variant"/>
    <property type="match status" value="1"/>
</dbReference>
<dbReference type="VEuPathDB" id="CryptoDB:CPATCC_0034160"/>
<evidence type="ECO:0000313" key="1">
    <source>
        <dbReference type="EMBL" id="QOY42668.1"/>
    </source>
</evidence>
<dbReference type="SUPFAM" id="SSF48371">
    <property type="entry name" value="ARM repeat"/>
    <property type="match status" value="1"/>
</dbReference>
<sequence>MKIRISILHILATYARIFPNETIQTLSNQSFLYSIINIFEITLNENHESNTSEVEQLLSLILFHFIEKEQPMFCRVAIKIGLLELLIQIFKKQNDNCITHRLKNALLRTIIGLIRFSPTAASYTWVKLKNEISELIFSDDISMRIWGIKYISTIIKMVEADSQDCLALDFIQPLELCPSIFVLMYDECVPIRLQTIKILCRIIITQGSEKECKQLVYMGIIGLLLDVLKQNDLRNCTNSIAFPIIISLIRLIKISEKWCMIFIYSKGVEITLTYLKYSVEKIIIPVILLIFNACSYSSFHTNKVLECKTLDKLHRIKELINSEEFIRIIDQVIYSLIMKCTEYEILYSFIMNSGDPYIIENRSIQDHLKIIQKKSNKLKKFIHANKSK</sequence>
<organism evidence="1 2">
    <name type="scientific">Cryptosporidium parvum</name>
    <dbReference type="NCBI Taxonomy" id="5807"/>
    <lineage>
        <taxon>Eukaryota</taxon>
        <taxon>Sar</taxon>
        <taxon>Alveolata</taxon>
        <taxon>Apicomplexa</taxon>
        <taxon>Conoidasida</taxon>
        <taxon>Coccidia</taxon>
        <taxon>Eucoccidiorida</taxon>
        <taxon>Eimeriorina</taxon>
        <taxon>Cryptosporidiidae</taxon>
        <taxon>Cryptosporidium</taxon>
    </lineage>
</organism>
<dbReference type="AlphaFoldDB" id="A0A7S7LIN5"/>
<proteinExistence type="predicted"/>
<protein>
    <submittedName>
        <fullName evidence="1">Uncharacterized protein</fullName>
    </submittedName>
</protein>
<gene>
    <name evidence="1" type="ORF">CPATCC_001332</name>
</gene>
<reference evidence="1 2" key="1">
    <citation type="submission" date="2019-09" db="EMBL/GenBank/DDBJ databases">
        <title>Consistent, comparative and evidence-based genome assembly and annotation for Cryptosporidium parvum, C. hominis and C. tyzzeri.</title>
        <authorList>
            <person name="Baptista R.P."/>
            <person name="Li Y."/>
            <person name="Sateriale A."/>
            <person name="Ansell B."/>
            <person name="Jex A."/>
            <person name="Sanders M."/>
            <person name="Brooks K."/>
            <person name="Tracey A."/>
            <person name="Berriman M."/>
            <person name="Striepen B."/>
            <person name="Cotton J.A."/>
            <person name="Kissinger J.C."/>
        </authorList>
    </citation>
    <scope>NUCLEOTIDE SEQUENCE [LARGE SCALE GENOMIC DNA]</scope>
    <source>
        <strain evidence="1 2">IOWA-ATCC</strain>
    </source>
</reference>
<dbReference type="EMBL" id="CP044420">
    <property type="protein sequence ID" value="QOY42668.1"/>
    <property type="molecule type" value="Genomic_DNA"/>
</dbReference>
<accession>A0A7S7LIN5</accession>
<name>A0A7S7LIN5_CRYPV</name>
<dbReference type="InterPro" id="IPR016024">
    <property type="entry name" value="ARM-type_fold"/>
</dbReference>
<evidence type="ECO:0000313" key="2">
    <source>
        <dbReference type="Proteomes" id="UP000593906"/>
    </source>
</evidence>
<dbReference type="Proteomes" id="UP000593906">
    <property type="component" value="Chromosome 3"/>
</dbReference>